<dbReference type="EMBL" id="OX395132">
    <property type="protein sequence ID" value="CAI5778873.1"/>
    <property type="molecule type" value="Genomic_DNA"/>
</dbReference>
<name>A0AA35KK88_9SAUR</name>
<sequence length="114" mass="12780">MLRGNQIFIASVEIPGLWSSGTEDRFLTPLLCRPPLHSDWRLRRPWLRIDLRAKSGRRPPVDALAAPPPALYGLSSERNGNGFGAGWARRRAERAGLKECEDEYCTYVPAFPCG</sequence>
<accession>A0AA35KK88</accession>
<protein>
    <submittedName>
        <fullName evidence="1">Uncharacterized protein</fullName>
    </submittedName>
</protein>
<keyword evidence="2" id="KW-1185">Reference proteome</keyword>
<organism evidence="1 2">
    <name type="scientific">Podarcis lilfordi</name>
    <name type="common">Lilford's wall lizard</name>
    <dbReference type="NCBI Taxonomy" id="74358"/>
    <lineage>
        <taxon>Eukaryota</taxon>
        <taxon>Metazoa</taxon>
        <taxon>Chordata</taxon>
        <taxon>Craniata</taxon>
        <taxon>Vertebrata</taxon>
        <taxon>Euteleostomi</taxon>
        <taxon>Lepidosauria</taxon>
        <taxon>Squamata</taxon>
        <taxon>Bifurcata</taxon>
        <taxon>Unidentata</taxon>
        <taxon>Episquamata</taxon>
        <taxon>Laterata</taxon>
        <taxon>Lacertibaenia</taxon>
        <taxon>Lacertidae</taxon>
        <taxon>Podarcis</taxon>
    </lineage>
</organism>
<evidence type="ECO:0000313" key="2">
    <source>
        <dbReference type="Proteomes" id="UP001178461"/>
    </source>
</evidence>
<dbReference type="AlphaFoldDB" id="A0AA35KK88"/>
<gene>
    <name evidence="1" type="ORF">PODLI_1B027172</name>
</gene>
<evidence type="ECO:0000313" key="1">
    <source>
        <dbReference type="EMBL" id="CAI5778873.1"/>
    </source>
</evidence>
<dbReference type="Proteomes" id="UP001178461">
    <property type="component" value="Chromosome 7"/>
</dbReference>
<reference evidence="1" key="1">
    <citation type="submission" date="2022-12" db="EMBL/GenBank/DDBJ databases">
        <authorList>
            <person name="Alioto T."/>
            <person name="Alioto T."/>
            <person name="Gomez Garrido J."/>
        </authorList>
    </citation>
    <scope>NUCLEOTIDE SEQUENCE</scope>
</reference>
<proteinExistence type="predicted"/>